<dbReference type="EMBL" id="FUZU01000002">
    <property type="protein sequence ID" value="SKC76153.1"/>
    <property type="molecule type" value="Genomic_DNA"/>
</dbReference>
<protein>
    <recommendedName>
        <fullName evidence="4">YHS domain-containing protein</fullName>
    </recommendedName>
</protein>
<evidence type="ECO:0000256" key="1">
    <source>
        <dbReference type="SAM" id="SignalP"/>
    </source>
</evidence>
<dbReference type="Proteomes" id="UP000190961">
    <property type="component" value="Unassembled WGS sequence"/>
</dbReference>
<feature type="signal peptide" evidence="1">
    <location>
        <begin position="1"/>
        <end position="19"/>
    </location>
</feature>
<keyword evidence="1" id="KW-0732">Signal</keyword>
<evidence type="ECO:0000313" key="3">
    <source>
        <dbReference type="Proteomes" id="UP000190961"/>
    </source>
</evidence>
<accession>A0A1T5LJF7</accession>
<name>A0A1T5LJF7_9BACT</name>
<evidence type="ECO:0008006" key="4">
    <source>
        <dbReference type="Google" id="ProtNLM"/>
    </source>
</evidence>
<dbReference type="OrthoDB" id="344729at2"/>
<dbReference type="STRING" id="688867.SAMN05660236_3354"/>
<dbReference type="NCBIfam" id="NF041384">
    <property type="entry name" value="YHS_seleno_dom"/>
    <property type="match status" value="1"/>
</dbReference>
<reference evidence="2 3" key="1">
    <citation type="submission" date="2017-02" db="EMBL/GenBank/DDBJ databases">
        <authorList>
            <person name="Peterson S.W."/>
        </authorList>
    </citation>
    <scope>NUCLEOTIDE SEQUENCE [LARGE SCALE GENOMIC DNA]</scope>
    <source>
        <strain evidence="2 3">DSM 25262</strain>
    </source>
</reference>
<proteinExistence type="predicted"/>
<evidence type="ECO:0000313" key="2">
    <source>
        <dbReference type="EMBL" id="SKC76153.1"/>
    </source>
</evidence>
<dbReference type="RefSeq" id="WP_079687883.1">
    <property type="nucleotide sequence ID" value="NZ_FUZU01000002.1"/>
</dbReference>
<dbReference type="AlphaFoldDB" id="A0A1T5LJF7"/>
<gene>
    <name evidence="2" type="ORF">SAMN05660236_3354</name>
</gene>
<sequence>MKFYIVILLFLSTAVHALAQNKVLRVKNFNAKKGIALDGYDPVSYFDSKPQEGEETNRFVYKGIAYLFVNKTNLNKFKSNPDKYEPAYGGWCAYAMGDSGEKVKIDPETFKIIEGKLYLFYNFWGNNTLEDWNKNQQKLKEAGDRNWKKIVQ</sequence>
<organism evidence="2 3">
    <name type="scientific">Ohtaekwangia koreensis</name>
    <dbReference type="NCBI Taxonomy" id="688867"/>
    <lineage>
        <taxon>Bacteria</taxon>
        <taxon>Pseudomonadati</taxon>
        <taxon>Bacteroidota</taxon>
        <taxon>Cytophagia</taxon>
        <taxon>Cytophagales</taxon>
        <taxon>Fulvivirgaceae</taxon>
        <taxon>Ohtaekwangia</taxon>
    </lineage>
</organism>
<keyword evidence="3" id="KW-1185">Reference proteome</keyword>
<feature type="chain" id="PRO_5012007304" description="YHS domain-containing protein" evidence="1">
    <location>
        <begin position="20"/>
        <end position="152"/>
    </location>
</feature>